<evidence type="ECO:0000256" key="1">
    <source>
        <dbReference type="SAM" id="MobiDB-lite"/>
    </source>
</evidence>
<gene>
    <name evidence="2" type="ORF">LOD99_11568</name>
</gene>
<comment type="caution">
    <text evidence="2">The sequence shown here is derived from an EMBL/GenBank/DDBJ whole genome shotgun (WGS) entry which is preliminary data.</text>
</comment>
<accession>A0AAV7JJV6</accession>
<evidence type="ECO:0000313" key="2">
    <source>
        <dbReference type="EMBL" id="KAI6649200.1"/>
    </source>
</evidence>
<proteinExistence type="predicted"/>
<reference evidence="2 3" key="1">
    <citation type="journal article" date="2023" name="BMC Biol.">
        <title>The compact genome of the sponge Oopsacas minuta (Hexactinellida) is lacking key metazoan core genes.</title>
        <authorList>
            <person name="Santini S."/>
            <person name="Schenkelaars Q."/>
            <person name="Jourda C."/>
            <person name="Duchesne M."/>
            <person name="Belahbib H."/>
            <person name="Rocher C."/>
            <person name="Selva M."/>
            <person name="Riesgo A."/>
            <person name="Vervoort M."/>
            <person name="Leys S.P."/>
            <person name="Kodjabachian L."/>
            <person name="Le Bivic A."/>
            <person name="Borchiellini C."/>
            <person name="Claverie J.M."/>
            <person name="Renard E."/>
        </authorList>
    </citation>
    <scope>NUCLEOTIDE SEQUENCE [LARGE SCALE GENOMIC DNA]</scope>
    <source>
        <strain evidence="2">SPO-2</strain>
    </source>
</reference>
<dbReference type="AlphaFoldDB" id="A0AAV7JJV6"/>
<dbReference type="Proteomes" id="UP001165289">
    <property type="component" value="Unassembled WGS sequence"/>
</dbReference>
<feature type="region of interest" description="Disordered" evidence="1">
    <location>
        <begin position="80"/>
        <end position="103"/>
    </location>
</feature>
<protein>
    <submittedName>
        <fullName evidence="2">Uncharacterized protein</fullName>
    </submittedName>
</protein>
<name>A0AAV7JJV6_9METZ</name>
<feature type="region of interest" description="Disordered" evidence="1">
    <location>
        <begin position="18"/>
        <end position="37"/>
    </location>
</feature>
<organism evidence="2 3">
    <name type="scientific">Oopsacas minuta</name>
    <dbReference type="NCBI Taxonomy" id="111878"/>
    <lineage>
        <taxon>Eukaryota</taxon>
        <taxon>Metazoa</taxon>
        <taxon>Porifera</taxon>
        <taxon>Hexactinellida</taxon>
        <taxon>Hexasterophora</taxon>
        <taxon>Lyssacinosida</taxon>
        <taxon>Leucopsacidae</taxon>
        <taxon>Oopsacas</taxon>
    </lineage>
</organism>
<evidence type="ECO:0000313" key="3">
    <source>
        <dbReference type="Proteomes" id="UP001165289"/>
    </source>
</evidence>
<sequence>MPSVPLLISVPYVSSFPKPASEKQVLPSRPPIPKDIIGTKKEQCKPISRYEVEQYETGTNEGENRTETSLENKIKGSTMEFRPQTGTNFRGFGQSKRPQMNQTKKKNITNIISEILGISGTPGCSFNQSDASFASFQTPTICSARDMMIPKLELSTGTNDERKTPDFSSGFQFLSNRKVDSELSVDTYRNKRMKIGTETNSFISGMNLLDSVTKDKECEDKIITSNWFNNDNSLLSIGSDIFSAATESISCLEDFSPVKCFAKPKLNSTYDILPIADPEPTTEQTGTIISNSKPEEYTYEGDILNMTFSDQSNDSNSVAKTESESNLNEIAPIEDENETIENEYGITLTQFLTQVPLSTQENLSSNLHHETLHKNVNILEPSFTSVNTVKFQDDPSIPVFSIETSKDIQSINQSKFELELKELISETETLDSLIFTQPQITGYSLPNQNAPGLIQYSLTDIFSPTQENTSSPKLVRTKLEPNTSQNGTMDQTLTNISFENFDNTTRITFLNDSQSNEKLDTCQRSPLVAMENSQNEAVITEENFNFSNFSEIFKSGTSGIIGSNSFSHRVSHLEEFPFMELRT</sequence>
<dbReference type="EMBL" id="JAKMXF010000321">
    <property type="protein sequence ID" value="KAI6649200.1"/>
    <property type="molecule type" value="Genomic_DNA"/>
</dbReference>
<keyword evidence="3" id="KW-1185">Reference proteome</keyword>